<accession>A0A2M8EL86</accession>
<organism evidence="2 3">
    <name type="scientific">candidate division WWE3 bacterium CG_4_9_14_0_2_um_filter_35_11</name>
    <dbReference type="NCBI Taxonomy" id="1975077"/>
    <lineage>
        <taxon>Bacteria</taxon>
        <taxon>Katanobacteria</taxon>
    </lineage>
</organism>
<evidence type="ECO:0000313" key="2">
    <source>
        <dbReference type="EMBL" id="PJC23503.1"/>
    </source>
</evidence>
<proteinExistence type="predicted"/>
<gene>
    <name evidence="2" type="ORF">CO058_03265</name>
</gene>
<evidence type="ECO:0000313" key="3">
    <source>
        <dbReference type="Proteomes" id="UP000229756"/>
    </source>
</evidence>
<dbReference type="AlphaFoldDB" id="A0A2M8EL86"/>
<keyword evidence="1" id="KW-0472">Membrane</keyword>
<dbReference type="EMBL" id="PFSJ01000024">
    <property type="protein sequence ID" value="PJC23503.1"/>
    <property type="molecule type" value="Genomic_DNA"/>
</dbReference>
<dbReference type="Proteomes" id="UP000229756">
    <property type="component" value="Unassembled WGS sequence"/>
</dbReference>
<reference evidence="3" key="1">
    <citation type="submission" date="2017-09" db="EMBL/GenBank/DDBJ databases">
        <title>Depth-based differentiation of microbial function through sediment-hosted aquifers and enrichment of novel symbionts in the deep terrestrial subsurface.</title>
        <authorList>
            <person name="Probst A.J."/>
            <person name="Ladd B."/>
            <person name="Jarett J.K."/>
            <person name="Geller-Mcgrath D.E."/>
            <person name="Sieber C.M.K."/>
            <person name="Emerson J.B."/>
            <person name="Anantharaman K."/>
            <person name="Thomas B.C."/>
            <person name="Malmstrom R."/>
            <person name="Stieglmeier M."/>
            <person name="Klingl A."/>
            <person name="Woyke T."/>
            <person name="Ryan C.M."/>
            <person name="Banfield J.F."/>
        </authorList>
    </citation>
    <scope>NUCLEOTIDE SEQUENCE [LARGE SCALE GENOMIC DNA]</scope>
</reference>
<keyword evidence="1" id="KW-1133">Transmembrane helix</keyword>
<evidence type="ECO:0008006" key="4">
    <source>
        <dbReference type="Google" id="ProtNLM"/>
    </source>
</evidence>
<name>A0A2M8EL86_UNCKA</name>
<evidence type="ECO:0000256" key="1">
    <source>
        <dbReference type="SAM" id="Phobius"/>
    </source>
</evidence>
<sequence>MENWVLYIKLALILVAVIYIKIKLSKTQKTWKKEIASKLNQISQNEQTQNLLEWKALLVEIDKLLDYAFKKRGIKGETMGDRLKNAKSFYNYLDYQNTWEAHKTRNKIAHEFDAKMSVSKMKKHYMILKRSIQAII</sequence>
<keyword evidence="1" id="KW-0812">Transmembrane</keyword>
<comment type="caution">
    <text evidence="2">The sequence shown here is derived from an EMBL/GenBank/DDBJ whole genome shotgun (WGS) entry which is preliminary data.</text>
</comment>
<feature type="transmembrane region" description="Helical" evidence="1">
    <location>
        <begin position="6"/>
        <end position="24"/>
    </location>
</feature>
<protein>
    <recommendedName>
        <fullName evidence="4">DUF4145 domain-containing protein</fullName>
    </recommendedName>
</protein>